<evidence type="ECO:0000313" key="2">
    <source>
        <dbReference type="Proteomes" id="UP000245910"/>
    </source>
</evidence>
<dbReference type="AlphaFoldDB" id="A0A2L2T6C7"/>
<proteinExistence type="predicted"/>
<reference evidence="2" key="1">
    <citation type="submission" date="2014-10" db="EMBL/GenBank/DDBJ databases">
        <authorList>
            <person name="King R."/>
        </authorList>
    </citation>
    <scope>NUCLEOTIDE SEQUENCE [LARGE SCALE GENOMIC DNA]</scope>
    <source>
        <strain evidence="2">A3/5</strain>
    </source>
</reference>
<protein>
    <submittedName>
        <fullName evidence="1">Uncharacterized protein</fullName>
    </submittedName>
</protein>
<name>A0A2L2T6C7_9HYPO</name>
<keyword evidence="2" id="KW-1185">Reference proteome</keyword>
<dbReference type="Proteomes" id="UP000245910">
    <property type="component" value="Chromosome IIII"/>
</dbReference>
<organism evidence="1 2">
    <name type="scientific">Fusarium venenatum</name>
    <dbReference type="NCBI Taxonomy" id="56646"/>
    <lineage>
        <taxon>Eukaryota</taxon>
        <taxon>Fungi</taxon>
        <taxon>Dikarya</taxon>
        <taxon>Ascomycota</taxon>
        <taxon>Pezizomycotina</taxon>
        <taxon>Sordariomycetes</taxon>
        <taxon>Hypocreomycetidae</taxon>
        <taxon>Hypocreales</taxon>
        <taxon>Nectriaceae</taxon>
        <taxon>Fusarium</taxon>
    </lineage>
</organism>
<sequence length="121" mass="13835">MASMISKAPRVFARIPVAPFYSSETVTFTRFSLKRPILSWVSPLQHQIRSVGGNSPRQPGSQKKNEPFLDEQGVGALFFLAVFWASNKMKYRVPRSEYAKDFDVPHTEETPRLSELPKYKT</sequence>
<evidence type="ECO:0000313" key="1">
    <source>
        <dbReference type="EMBL" id="CEI39498.1"/>
    </source>
</evidence>
<dbReference type="EMBL" id="LN649232">
    <property type="protein sequence ID" value="CEI39498.1"/>
    <property type="molecule type" value="Genomic_DNA"/>
</dbReference>
<accession>A0A2L2T6C7</accession>